<organism evidence="1 2">
    <name type="scientific">Hassallia byssoidea VB512170</name>
    <dbReference type="NCBI Taxonomy" id="1304833"/>
    <lineage>
        <taxon>Bacteria</taxon>
        <taxon>Bacillati</taxon>
        <taxon>Cyanobacteriota</taxon>
        <taxon>Cyanophyceae</taxon>
        <taxon>Nostocales</taxon>
        <taxon>Tolypothrichaceae</taxon>
        <taxon>Hassallia</taxon>
    </lineage>
</organism>
<name>A0A846H9L7_9CYAN</name>
<evidence type="ECO:0000313" key="1">
    <source>
        <dbReference type="EMBL" id="NEU73389.1"/>
    </source>
</evidence>
<dbReference type="AlphaFoldDB" id="A0A846H9L7"/>
<dbReference type="RefSeq" id="WP_039741975.1">
    <property type="nucleotide sequence ID" value="NZ_JTCM02000022.1"/>
</dbReference>
<gene>
    <name evidence="1" type="ORF">PI95_012635</name>
</gene>
<proteinExistence type="predicted"/>
<protein>
    <submittedName>
        <fullName evidence="1">Uncharacterized protein</fullName>
    </submittedName>
</protein>
<sequence length="81" mass="9052">MAEIERSAKSSFLNANQALVDSDLVQTMLQFAKAKPGMSATGTCDGVWFAKRRKTLAIYALARLDVSIIFHPKRLDYNKCK</sequence>
<accession>A0A846H9L7</accession>
<dbReference type="Proteomes" id="UP000031549">
    <property type="component" value="Unassembled WGS sequence"/>
</dbReference>
<reference evidence="1 2" key="1">
    <citation type="journal article" date="2015" name="Genome Announc.">
        <title>Draft Genome Sequence of Cyanobacterium Hassallia byssoidea Strain VB512170, Isolated from Monuments in India.</title>
        <authorList>
            <person name="Singh D."/>
            <person name="Chandrababunaidu M.M."/>
            <person name="Panda A."/>
            <person name="Sen D."/>
            <person name="Bhattacharyya S."/>
            <person name="Adhikary S.P."/>
            <person name="Tripathy S."/>
        </authorList>
    </citation>
    <scope>NUCLEOTIDE SEQUENCE [LARGE SCALE GENOMIC DNA]</scope>
    <source>
        <strain evidence="1 2">VB512170</strain>
    </source>
</reference>
<comment type="caution">
    <text evidence="1">The sequence shown here is derived from an EMBL/GenBank/DDBJ whole genome shotgun (WGS) entry which is preliminary data.</text>
</comment>
<keyword evidence="2" id="KW-1185">Reference proteome</keyword>
<evidence type="ECO:0000313" key="2">
    <source>
        <dbReference type="Proteomes" id="UP000031549"/>
    </source>
</evidence>
<dbReference type="EMBL" id="JTCM02000022">
    <property type="protein sequence ID" value="NEU73389.1"/>
    <property type="molecule type" value="Genomic_DNA"/>
</dbReference>